<dbReference type="Gramene" id="GBG64653">
    <property type="protein sequence ID" value="GBG64653"/>
    <property type="gene ID" value="CBR_g45708"/>
</dbReference>
<feature type="compositionally biased region" description="Pro residues" evidence="1">
    <location>
        <begin position="994"/>
        <end position="1010"/>
    </location>
</feature>
<feature type="region of interest" description="Disordered" evidence="1">
    <location>
        <begin position="976"/>
        <end position="1026"/>
    </location>
</feature>
<dbReference type="Proteomes" id="UP000265515">
    <property type="component" value="Unassembled WGS sequence"/>
</dbReference>
<dbReference type="InterPro" id="IPR007021">
    <property type="entry name" value="DUF659"/>
</dbReference>
<feature type="region of interest" description="Disordered" evidence="1">
    <location>
        <begin position="278"/>
        <end position="386"/>
    </location>
</feature>
<feature type="region of interest" description="Disordered" evidence="1">
    <location>
        <begin position="28"/>
        <end position="50"/>
    </location>
</feature>
<feature type="domain" description="DUF659" evidence="2">
    <location>
        <begin position="507"/>
        <end position="655"/>
    </location>
</feature>
<protein>
    <recommendedName>
        <fullName evidence="2">DUF659 domain-containing protein</fullName>
    </recommendedName>
</protein>
<dbReference type="PANTHER" id="PTHR32166">
    <property type="entry name" value="OSJNBA0013A04.12 PROTEIN"/>
    <property type="match status" value="1"/>
</dbReference>
<dbReference type="AlphaFoldDB" id="A0A388K3Y0"/>
<sequence>MSTFHEVHVKDDPERVAGDDVEEVVGVCDVPEGPGVDVDVGRGTDKDNSEEVPIDVHREAEHDHEALRAEKRVTTDIGTSRKRKTTMQGLLETVATKKLVRQSHMEDAFDPKWQHDLDVYFLWWFYVNSIQFHAARWPEYNTFRQHLATCPPQVHPSLPNHRRIFGDGVVQQHTAIAKMLVGLRRDVVATGVHHRALLSLRGRGGRITRGSWRRSLRLSDIYLKQQAELDRQLSQDLRTTLREFHNWEDDCTYGGRDGDKDAEACMWEKETSTVGQWYNIRGRPVDSGNDNGDKGYEGSSESDDNQDFGGVTEDEALGGEDDGRGCGIAAQVQGQRHSERLREARERGTEGASRGGGGGRSGRQDPRSPSRGSSVADHDHSAYARAETTATGSIADFLSLSMGPPPTPHDDGCAPVAAEETPINGGVSSSLLMEAAQGMESTPGGSMPRMGDDVGCTPIEEIYVEMDVDRRDREERERAHALAQCCPVTSPRAVLPNHCKIASMRAVETHRAELAEELEEVRQPFQVTGATLLSDGRKSRDGRPIVNFPAAGFRGVVVYMTINREGEADDAVHVLRRWVTIFHEFSFGGPQWINAICTDSASAYVGAARALTSSSIPPALRRITWLPCSVHVCNKLLSDMGMSCNAFVDVITHARVLVVFFKTHQDALHFFRTRNPDKGLIISCEMRFASVYSMLERLLALQDTLQDMMRGDDARAFASIPWSADVCVMARWVRRQIRWDPWWQRVATIVHIMQPVMELLRRMDRGGQYMSLMIEWTQDLVRRVTDACTPLGKSFVERIIRCVQDRTHHMLEPAHYAGFLLNPHRRHVRYFSGQVERYDAWLVGQAKRYILTQTGFELEGAECILACRQFEDFHIQQGRFGDWGGTEGFARGRACNGDNKTIKCASWWSQFGSGAPKLQRCALWVMHMWSCASPTERNWAVHEGIHTKKRNQLAFEKVVQLVEITTNVRLTEYRRAGCEAQATTPTPTRQDSSMPPPPAPSPAPPSPVSPLQPDREELGSSLPQRGLLHRGGVVRQLRLRSPSPGILEEEGAPSAALVESSVAPAVVSDATIAAAVEEIAAAAAASVLEEMAASMLEEDPPAAGGGAAVEGQVAAAGGAGGGAAAVEVAV</sequence>
<dbReference type="EMBL" id="BFEA01000052">
    <property type="protein sequence ID" value="GBG64653.1"/>
    <property type="molecule type" value="Genomic_DNA"/>
</dbReference>
<feature type="compositionally biased region" description="Basic and acidic residues" evidence="1">
    <location>
        <begin position="39"/>
        <end position="50"/>
    </location>
</feature>
<dbReference type="STRING" id="69332.A0A388K3Y0"/>
<evidence type="ECO:0000259" key="2">
    <source>
        <dbReference type="Pfam" id="PF04937"/>
    </source>
</evidence>
<name>A0A388K3Y0_CHABU</name>
<evidence type="ECO:0000313" key="4">
    <source>
        <dbReference type="Proteomes" id="UP000265515"/>
    </source>
</evidence>
<feature type="region of interest" description="Disordered" evidence="1">
    <location>
        <begin position="1"/>
        <end position="20"/>
    </location>
</feature>
<organism evidence="3 4">
    <name type="scientific">Chara braunii</name>
    <name type="common">Braun's stonewort</name>
    <dbReference type="NCBI Taxonomy" id="69332"/>
    <lineage>
        <taxon>Eukaryota</taxon>
        <taxon>Viridiplantae</taxon>
        <taxon>Streptophyta</taxon>
        <taxon>Charophyceae</taxon>
        <taxon>Charales</taxon>
        <taxon>Characeae</taxon>
        <taxon>Chara</taxon>
    </lineage>
</organism>
<reference evidence="3 4" key="1">
    <citation type="journal article" date="2018" name="Cell">
        <title>The Chara Genome: Secondary Complexity and Implications for Plant Terrestrialization.</title>
        <authorList>
            <person name="Nishiyama T."/>
            <person name="Sakayama H."/>
            <person name="Vries J.D."/>
            <person name="Buschmann H."/>
            <person name="Saint-Marcoux D."/>
            <person name="Ullrich K.K."/>
            <person name="Haas F.B."/>
            <person name="Vanderstraeten L."/>
            <person name="Becker D."/>
            <person name="Lang D."/>
            <person name="Vosolsobe S."/>
            <person name="Rombauts S."/>
            <person name="Wilhelmsson P.K.I."/>
            <person name="Janitza P."/>
            <person name="Kern R."/>
            <person name="Heyl A."/>
            <person name="Rumpler F."/>
            <person name="Villalobos L.I.A.C."/>
            <person name="Clay J.M."/>
            <person name="Skokan R."/>
            <person name="Toyoda A."/>
            <person name="Suzuki Y."/>
            <person name="Kagoshima H."/>
            <person name="Schijlen E."/>
            <person name="Tajeshwar N."/>
            <person name="Catarino B."/>
            <person name="Hetherington A.J."/>
            <person name="Saltykova A."/>
            <person name="Bonnot C."/>
            <person name="Breuninger H."/>
            <person name="Symeonidi A."/>
            <person name="Radhakrishnan G.V."/>
            <person name="Van Nieuwerburgh F."/>
            <person name="Deforce D."/>
            <person name="Chang C."/>
            <person name="Karol K.G."/>
            <person name="Hedrich R."/>
            <person name="Ulvskov P."/>
            <person name="Glockner G."/>
            <person name="Delwiche C.F."/>
            <person name="Petrasek J."/>
            <person name="Van de Peer Y."/>
            <person name="Friml J."/>
            <person name="Beilby M."/>
            <person name="Dolan L."/>
            <person name="Kohara Y."/>
            <person name="Sugano S."/>
            <person name="Fujiyama A."/>
            <person name="Delaux P.-M."/>
            <person name="Quint M."/>
            <person name="TheiBen G."/>
            <person name="Hagemann M."/>
            <person name="Harholt J."/>
            <person name="Dunand C."/>
            <person name="Zachgo S."/>
            <person name="Langdale J."/>
            <person name="Maumus F."/>
            <person name="Straeten D.V.D."/>
            <person name="Gould S.B."/>
            <person name="Rensing S.A."/>
        </authorList>
    </citation>
    <scope>NUCLEOTIDE SEQUENCE [LARGE SCALE GENOMIC DNA]</scope>
    <source>
        <strain evidence="3 4">S276</strain>
    </source>
</reference>
<dbReference type="PANTHER" id="PTHR32166:SF123">
    <property type="entry name" value="BED-TYPE DOMAIN-CONTAINING PROTEIN"/>
    <property type="match status" value="1"/>
</dbReference>
<dbReference type="SUPFAM" id="SSF53098">
    <property type="entry name" value="Ribonuclease H-like"/>
    <property type="match status" value="1"/>
</dbReference>
<dbReference type="Pfam" id="PF04937">
    <property type="entry name" value="DUF659"/>
    <property type="match status" value="1"/>
</dbReference>
<dbReference type="InterPro" id="IPR012337">
    <property type="entry name" value="RNaseH-like_sf"/>
</dbReference>
<evidence type="ECO:0000256" key="1">
    <source>
        <dbReference type="SAM" id="MobiDB-lite"/>
    </source>
</evidence>
<feature type="compositionally biased region" description="Basic and acidic residues" evidence="1">
    <location>
        <begin position="1"/>
        <end position="18"/>
    </location>
</feature>
<evidence type="ECO:0000313" key="3">
    <source>
        <dbReference type="EMBL" id="GBG64653.1"/>
    </source>
</evidence>
<feature type="compositionally biased region" description="Acidic residues" evidence="1">
    <location>
        <begin position="300"/>
        <end position="320"/>
    </location>
</feature>
<proteinExistence type="predicted"/>
<comment type="caution">
    <text evidence="3">The sequence shown here is derived from an EMBL/GenBank/DDBJ whole genome shotgun (WGS) entry which is preliminary data.</text>
</comment>
<accession>A0A388K3Y0</accession>
<gene>
    <name evidence="3" type="ORF">CBR_g45708</name>
</gene>
<keyword evidence="4" id="KW-1185">Reference proteome</keyword>
<feature type="compositionally biased region" description="Basic and acidic residues" evidence="1">
    <location>
        <begin position="336"/>
        <end position="349"/>
    </location>
</feature>
<feature type="compositionally biased region" description="Polar residues" evidence="1">
    <location>
        <begin position="981"/>
        <end position="991"/>
    </location>
</feature>
<feature type="compositionally biased region" description="Low complexity" evidence="1">
    <location>
        <begin position="28"/>
        <end position="38"/>
    </location>
</feature>